<proteinExistence type="predicted"/>
<dbReference type="EMBL" id="GEMB01001466">
    <property type="protein sequence ID" value="JAS01690.1"/>
    <property type="molecule type" value="Transcribed_RNA"/>
</dbReference>
<accession>A0A171A5U0</accession>
<evidence type="ECO:0000313" key="1">
    <source>
        <dbReference type="EMBL" id="JAS01690.1"/>
    </source>
</evidence>
<protein>
    <submittedName>
        <fullName evidence="1">Fibroin heavy chain-like protein isoform x2</fullName>
    </submittedName>
</protein>
<sequence length="170" mass="16917">AIVLLGLVALAHAGGPAHYATSSGAVGVLDGSLAQTQELTQKGIAGDSLSTYTNNIQGVHSFSSNSISRGTGGVVASAGPAVGLGLSAVGAPALATSSVHGLGYGGLYAGGLGYGHLAAPAVSAVRTVATPAVTTERPWPWLWRSLCWWSWIRSTLAAPAVSAVTNCSYS</sequence>
<organism evidence="1">
    <name type="scientific">Triatoma infestans</name>
    <name type="common">Assassin bug</name>
    <dbReference type="NCBI Taxonomy" id="30076"/>
    <lineage>
        <taxon>Eukaryota</taxon>
        <taxon>Metazoa</taxon>
        <taxon>Ecdysozoa</taxon>
        <taxon>Arthropoda</taxon>
        <taxon>Hexapoda</taxon>
        <taxon>Insecta</taxon>
        <taxon>Pterygota</taxon>
        <taxon>Neoptera</taxon>
        <taxon>Paraneoptera</taxon>
        <taxon>Hemiptera</taxon>
        <taxon>Heteroptera</taxon>
        <taxon>Panheteroptera</taxon>
        <taxon>Cimicomorpha</taxon>
        <taxon>Reduviidae</taxon>
        <taxon>Triatominae</taxon>
        <taxon>Triatoma</taxon>
    </lineage>
</organism>
<dbReference type="AlphaFoldDB" id="A0A171A5U0"/>
<reference evidence="1" key="2">
    <citation type="journal article" date="2017" name="J. Med. Entomol.">
        <title>Transcriptome Analysis of the Triatoma infestans (Hemiptera: Reduviidae) Integument.</title>
        <authorList>
            <person name="Calderon-Fernandez G.M."/>
            <person name="Moriconi D.E."/>
            <person name="Dulbecco A.B."/>
            <person name="Juarez M.P."/>
        </authorList>
    </citation>
    <scope>NUCLEOTIDE SEQUENCE</scope>
    <source>
        <strain evidence="1">Int1</strain>
        <tissue evidence="1">Integument</tissue>
    </source>
</reference>
<name>A0A171A5U0_TRIIF</name>
<feature type="non-terminal residue" evidence="1">
    <location>
        <position position="1"/>
    </location>
</feature>
<feature type="non-terminal residue" evidence="1">
    <location>
        <position position="170"/>
    </location>
</feature>
<reference evidence="1" key="1">
    <citation type="submission" date="2016-04" db="EMBL/GenBank/DDBJ databases">
        <authorList>
            <person name="Calderon-Fernandez G.M.Sr."/>
        </authorList>
    </citation>
    <scope>NUCLEOTIDE SEQUENCE</scope>
    <source>
        <strain evidence="1">Int1</strain>
        <tissue evidence="1">Integument</tissue>
    </source>
</reference>